<accession>A0A5E4Q6A2</accession>
<proteinExistence type="predicted"/>
<reference evidence="1 2" key="1">
    <citation type="submission" date="2017-07" db="EMBL/GenBank/DDBJ databases">
        <authorList>
            <person name="Talla V."/>
            <person name="Backstrom N."/>
        </authorList>
    </citation>
    <scope>NUCLEOTIDE SEQUENCE [LARGE SCALE GENOMIC DNA]</scope>
</reference>
<dbReference type="EMBL" id="FZQP02001571">
    <property type="protein sequence ID" value="VVC93260.1"/>
    <property type="molecule type" value="Genomic_DNA"/>
</dbReference>
<sequence>MGSSKLDRQYKL</sequence>
<dbReference type="Proteomes" id="UP000324832">
    <property type="component" value="Unassembled WGS sequence"/>
</dbReference>
<evidence type="ECO:0000313" key="1">
    <source>
        <dbReference type="EMBL" id="VVC93260.1"/>
    </source>
</evidence>
<name>A0A5E4Q6A2_9NEOP</name>
<keyword evidence="2" id="KW-1185">Reference proteome</keyword>
<gene>
    <name evidence="1" type="ORF">LSINAPIS_LOCUS5488</name>
</gene>
<organism evidence="1 2">
    <name type="scientific">Leptidea sinapis</name>
    <dbReference type="NCBI Taxonomy" id="189913"/>
    <lineage>
        <taxon>Eukaryota</taxon>
        <taxon>Metazoa</taxon>
        <taxon>Ecdysozoa</taxon>
        <taxon>Arthropoda</taxon>
        <taxon>Hexapoda</taxon>
        <taxon>Insecta</taxon>
        <taxon>Pterygota</taxon>
        <taxon>Neoptera</taxon>
        <taxon>Endopterygota</taxon>
        <taxon>Lepidoptera</taxon>
        <taxon>Glossata</taxon>
        <taxon>Ditrysia</taxon>
        <taxon>Papilionoidea</taxon>
        <taxon>Pieridae</taxon>
        <taxon>Dismorphiinae</taxon>
        <taxon>Leptidea</taxon>
    </lineage>
</organism>
<evidence type="ECO:0000313" key="2">
    <source>
        <dbReference type="Proteomes" id="UP000324832"/>
    </source>
</evidence>
<protein>
    <submittedName>
        <fullName evidence="1">Uncharacterized protein</fullName>
    </submittedName>
</protein>